<dbReference type="GO" id="GO:0003677">
    <property type="term" value="F:DNA binding"/>
    <property type="evidence" value="ECO:0007669"/>
    <property type="project" value="InterPro"/>
</dbReference>
<keyword evidence="5 11" id="KW-0548">Nucleotidyltransferase</keyword>
<evidence type="ECO:0000256" key="3">
    <source>
        <dbReference type="ARBA" id="ARBA00022478"/>
    </source>
</evidence>
<dbReference type="EC" id="2.7.7.6" evidence="11"/>
<dbReference type="InterPro" id="IPR044893">
    <property type="entry name" value="RNA_pol_Rpb1_clamp_domain"/>
</dbReference>
<dbReference type="Gene3D" id="2.40.40.20">
    <property type="match status" value="1"/>
</dbReference>
<feature type="domain" description="RNA polymerase N-terminal" evidence="12">
    <location>
        <begin position="248"/>
        <end position="558"/>
    </location>
</feature>
<dbReference type="STRING" id="102285.A0A0R3TK71"/>
<dbReference type="InterPro" id="IPR007080">
    <property type="entry name" value="RNA_pol_Rpb1_1"/>
</dbReference>
<gene>
    <name evidence="13" type="ORF">HNAJ_LOCUS7538</name>
</gene>
<keyword evidence="14" id="KW-1185">Reference proteome</keyword>
<dbReference type="PANTHER" id="PTHR48446:SF1">
    <property type="entry name" value="DNA-DIRECTED RNA POLYMERASE SUBUNIT BETA' N-TERMINAL SECTION"/>
    <property type="match status" value="1"/>
</dbReference>
<reference evidence="13 14" key="2">
    <citation type="submission" date="2018-11" db="EMBL/GenBank/DDBJ databases">
        <authorList>
            <consortium name="Pathogen Informatics"/>
        </authorList>
    </citation>
    <scope>NUCLEOTIDE SEQUENCE [LARGE SCALE GENOMIC DNA]</scope>
</reference>
<evidence type="ECO:0000256" key="7">
    <source>
        <dbReference type="ARBA" id="ARBA00022833"/>
    </source>
</evidence>
<dbReference type="OrthoDB" id="270392at2759"/>
<comment type="similarity">
    <text evidence="2 11">Belongs to the RNA polymerase beta' chain family.</text>
</comment>
<keyword evidence="4 11" id="KW-0808">Transferase</keyword>
<evidence type="ECO:0000256" key="5">
    <source>
        <dbReference type="ARBA" id="ARBA00022695"/>
    </source>
</evidence>
<evidence type="ECO:0000313" key="14">
    <source>
        <dbReference type="Proteomes" id="UP000278807"/>
    </source>
</evidence>
<dbReference type="Proteomes" id="UP000278807">
    <property type="component" value="Unassembled WGS sequence"/>
</dbReference>
<dbReference type="Gene3D" id="1.10.132.30">
    <property type="match status" value="1"/>
</dbReference>
<dbReference type="InterPro" id="IPR042102">
    <property type="entry name" value="RNA_pol_Rpb1_3_sf"/>
</dbReference>
<dbReference type="Gene3D" id="6.10.250.2940">
    <property type="match status" value="1"/>
</dbReference>
<evidence type="ECO:0000256" key="10">
    <source>
        <dbReference type="ARBA" id="ARBA00023242"/>
    </source>
</evidence>
<dbReference type="Pfam" id="PF04998">
    <property type="entry name" value="RNA_pol_Rpb1_5"/>
    <property type="match status" value="1"/>
</dbReference>
<keyword evidence="7" id="KW-0862">Zinc</keyword>
<comment type="catalytic activity">
    <reaction evidence="11">
        <text>RNA(n) + a ribonucleoside 5'-triphosphate = RNA(n+1) + diphosphate</text>
        <dbReference type="Rhea" id="RHEA:21248"/>
        <dbReference type="Rhea" id="RHEA-COMP:14527"/>
        <dbReference type="Rhea" id="RHEA-COMP:17342"/>
        <dbReference type="ChEBI" id="CHEBI:33019"/>
        <dbReference type="ChEBI" id="CHEBI:61557"/>
        <dbReference type="ChEBI" id="CHEBI:140395"/>
        <dbReference type="EC" id="2.7.7.6"/>
    </reaction>
</comment>
<dbReference type="GO" id="GO:0000428">
    <property type="term" value="C:DNA-directed RNA polymerase complex"/>
    <property type="evidence" value="ECO:0007669"/>
    <property type="project" value="UniProtKB-KW"/>
</dbReference>
<dbReference type="PANTHER" id="PTHR48446">
    <property type="entry name" value="DNA-DIRECTED RNA POLYMERASE SUBUNIT BETA' N-TERMINAL SECTION"/>
    <property type="match status" value="1"/>
</dbReference>
<dbReference type="InterPro" id="IPR006592">
    <property type="entry name" value="RNA_pol_N"/>
</dbReference>
<comment type="subcellular location">
    <subcellularLocation>
        <location evidence="1">Nucleus</location>
    </subcellularLocation>
</comment>
<dbReference type="FunFam" id="2.40.40.20:FF:000019">
    <property type="entry name" value="DNA-directed RNA polymerase II subunit RPB1"/>
    <property type="match status" value="1"/>
</dbReference>
<dbReference type="InterPro" id="IPR007066">
    <property type="entry name" value="RNA_pol_Rpb1_3"/>
</dbReference>
<dbReference type="GO" id="GO:0006351">
    <property type="term" value="P:DNA-templated transcription"/>
    <property type="evidence" value="ECO:0007669"/>
    <property type="project" value="InterPro"/>
</dbReference>
<dbReference type="InterPro" id="IPR038120">
    <property type="entry name" value="Rpb1_funnel_sf"/>
</dbReference>
<dbReference type="Gene3D" id="6.20.50.80">
    <property type="match status" value="1"/>
</dbReference>
<dbReference type="SMART" id="SM00663">
    <property type="entry name" value="RPOLA_N"/>
    <property type="match status" value="1"/>
</dbReference>
<protein>
    <recommendedName>
        <fullName evidence="11">DNA-directed RNA polymerase subunit</fullName>
        <ecNumber evidence="11">2.7.7.6</ecNumber>
    </recommendedName>
</protein>
<evidence type="ECO:0000256" key="2">
    <source>
        <dbReference type="ARBA" id="ARBA00006460"/>
    </source>
</evidence>
<evidence type="ECO:0000256" key="4">
    <source>
        <dbReference type="ARBA" id="ARBA00022679"/>
    </source>
</evidence>
<evidence type="ECO:0000256" key="1">
    <source>
        <dbReference type="ARBA" id="ARBA00004123"/>
    </source>
</evidence>
<dbReference type="Pfam" id="PF05000">
    <property type="entry name" value="RNA_pol_Rpb1_4"/>
    <property type="match status" value="1"/>
</dbReference>
<keyword evidence="10" id="KW-0539">Nucleus</keyword>
<keyword evidence="9 11" id="KW-0804">Transcription</keyword>
<reference evidence="15" key="1">
    <citation type="submission" date="2016-04" db="UniProtKB">
        <authorList>
            <consortium name="WormBaseParasite"/>
        </authorList>
    </citation>
    <scope>IDENTIFICATION</scope>
</reference>
<evidence type="ECO:0000256" key="9">
    <source>
        <dbReference type="ARBA" id="ARBA00023163"/>
    </source>
</evidence>
<dbReference type="Pfam" id="PF04983">
    <property type="entry name" value="RNA_pol_Rpb1_3"/>
    <property type="match status" value="1"/>
</dbReference>
<dbReference type="CDD" id="cd02583">
    <property type="entry name" value="RNAP_III_RPC1_N"/>
    <property type="match status" value="1"/>
</dbReference>
<evidence type="ECO:0000313" key="13">
    <source>
        <dbReference type="EMBL" id="VDO03398.1"/>
    </source>
</evidence>
<dbReference type="Pfam" id="PF04997">
    <property type="entry name" value="RNA_pol_Rpb1_1"/>
    <property type="match status" value="1"/>
</dbReference>
<comment type="function">
    <text evidence="11">DNA-dependent RNA polymerase catalyzes the transcription of DNA into RNA using the four ribonucleoside triphosphates as substrates.</text>
</comment>
<dbReference type="Gene3D" id="1.10.150.390">
    <property type="match status" value="1"/>
</dbReference>
<organism evidence="15">
    <name type="scientific">Rodentolepis nana</name>
    <name type="common">Dwarf tapeworm</name>
    <name type="synonym">Hymenolepis nana</name>
    <dbReference type="NCBI Taxonomy" id="102285"/>
    <lineage>
        <taxon>Eukaryota</taxon>
        <taxon>Metazoa</taxon>
        <taxon>Spiralia</taxon>
        <taxon>Lophotrochozoa</taxon>
        <taxon>Platyhelminthes</taxon>
        <taxon>Cestoda</taxon>
        <taxon>Eucestoda</taxon>
        <taxon>Cyclophyllidea</taxon>
        <taxon>Hymenolepididae</taxon>
        <taxon>Rodentolepis</taxon>
    </lineage>
</organism>
<evidence type="ECO:0000256" key="6">
    <source>
        <dbReference type="ARBA" id="ARBA00022723"/>
    </source>
</evidence>
<dbReference type="Gene3D" id="3.30.1490.180">
    <property type="entry name" value="RNA polymerase ii"/>
    <property type="match status" value="1"/>
</dbReference>
<name>A0A0R3TK71_RODNA</name>
<dbReference type="Pfam" id="PF00623">
    <property type="entry name" value="RNA_pol_Rpb1_2"/>
    <property type="match status" value="1"/>
</dbReference>
<dbReference type="InterPro" id="IPR000722">
    <property type="entry name" value="RNA_pol_asu"/>
</dbReference>
<dbReference type="WBParaSite" id="HNAJ_0000754201-mRNA-1">
    <property type="protein sequence ID" value="HNAJ_0000754201-mRNA-1"/>
    <property type="gene ID" value="HNAJ_0000754201"/>
</dbReference>
<dbReference type="InterPro" id="IPR035697">
    <property type="entry name" value="RNAP_III_RPC1_N"/>
</dbReference>
<dbReference type="GO" id="GO:0031981">
    <property type="term" value="C:nuclear lumen"/>
    <property type="evidence" value="ECO:0007669"/>
    <property type="project" value="UniProtKB-ARBA"/>
</dbReference>
<dbReference type="FunFam" id="1.10.274.100:FF:000025">
    <property type="entry name" value="DNA-directed RNA polymerase subunit"/>
    <property type="match status" value="1"/>
</dbReference>
<dbReference type="SUPFAM" id="SSF64484">
    <property type="entry name" value="beta and beta-prime subunits of DNA dependent RNA-polymerase"/>
    <property type="match status" value="1"/>
</dbReference>
<evidence type="ECO:0000313" key="15">
    <source>
        <dbReference type="WBParaSite" id="HNAJ_0000754201-mRNA-1"/>
    </source>
</evidence>
<dbReference type="InterPro" id="IPR007083">
    <property type="entry name" value="RNA_pol_Rpb1_4"/>
</dbReference>
<evidence type="ECO:0000256" key="8">
    <source>
        <dbReference type="ARBA" id="ARBA00022842"/>
    </source>
</evidence>
<evidence type="ECO:0000259" key="12">
    <source>
        <dbReference type="SMART" id="SM00663"/>
    </source>
</evidence>
<dbReference type="GO" id="GO:0003899">
    <property type="term" value="F:DNA-directed RNA polymerase activity"/>
    <property type="evidence" value="ECO:0007669"/>
    <property type="project" value="UniProtKB-EC"/>
</dbReference>
<proteinExistence type="inferred from homology"/>
<keyword evidence="8" id="KW-0460">Magnesium</keyword>
<dbReference type="Gene3D" id="4.10.860.120">
    <property type="entry name" value="RNA polymerase II, clamp domain"/>
    <property type="match status" value="1"/>
</dbReference>
<dbReference type="InterPro" id="IPR007081">
    <property type="entry name" value="RNA_pol_Rpb1_5"/>
</dbReference>
<dbReference type="Gene3D" id="1.10.274.100">
    <property type="entry name" value="RNA polymerase Rpb1, domain 3"/>
    <property type="match status" value="1"/>
</dbReference>
<sequence>MKELYRPPEVPKAIKNIRFHLAGEVDIEALSEVQIIKYQLYSFVDGNRKGLEYGPLDPRLGATKRGEVCITCKLDHQECIGHWGYIDLPLPIFHTGYLWHIVKILQCICKHCARVMIPEKTRAKYLVSATNENLEYIQKKVLRKILHKSASRTTLCPFCHSINGTVKKGTGLSYIIHDFSKSYARKLDKAIEPYARVAESNSDLLTVAKKCIECIRPYQALELFSKIPTEDLPLLLMSFSEGKVSHPRNLIIERVPVPPNAIRPSVISEVRNGSNEDDLTQILQWILSQAVTLEEDLSQSEFITHYDSLHAEFTRLINSQTSGLPPIQDQKFIRGILQRLATKHGRFRLNLLGKRTNYTARTVISPDPNLRIDEVCIPEYCATILTYPERVTEHNIEFLRKLVLNGPYKYPGAVYLNYKSPENKPGEKSEILKKFLSHPKVRESSARSLRVGDVVDRHLIEGDIILFNRQPSLHRVSMQAFKAVVKPYRTFRFNPCCCTPFNADFDGDEMNVHLPQTEEARAEAKHLMLSLNNIANPKNGEPLISPIQDMITACYLLTLKDVFFEYDKACDLMAQLAAGSHSVQDCQLPPPAIVWPVKLWTGKQIFSLIMSPSCSHEVKINLRVSTKTIYSGKDEEMCPNDGFVVIYNSELLAGCMDKKLLGSGSKSSIFYSILRDYGGDACADAMWRLSRIALYYLSCRGFSIGIEDVTPSESLVEAKQKIIKQGYASCDDYINQYETNSLACNPGCSMEETLEMRLSQVLSRIRDEAGSACRRSLYRLNAALLMALIGSKGSLNNISQMCSCVGQQIIAGHRVPDSLNGERSIILFRPGSRTPDAKGFVSNSFYSGLTPYEFFFHAMSGREGLTDTAVKTADTGYMQRRIVKFLEDLTVAYDGTVRDSRDDIVQFKYGSDGFDPCEMEVDNFPVDFHRELMNIKAHYPCRTESALTPDQVKDAINVSLQMPIFYNVDPVLPLHINKFFDEEIIPKMIQARQGIPLDEVLTGVMAEPQRLTITQLRQFLMSSQKKFNRALIDPSTAVGAICGQSIGEPATQMTLQTFHFAGVASMNITQGVPRMREIVNAVANIHTPLLTVQITDPTSAVLARRVKMAIEPTRLADISIMLRQMLTPDKVYVLVEFDQKRMLRREITPRQVATAVRSASWAIRKVKIVDVVWSESQMRVYPEDLNKLEQLVQLLENVVVKGIKGVTRVVIQQDKAGHHNIYVEGAKFREVMAVQGVVPELVRSNNILEVERCLGVEAARRVVVEELCEVMAAHGVTVNIRHVMLLADLMTNRGEVYGYQRSGMAKAKNSVLCLASFERTGDHLFEAAYHSQEDNLAGITESIIVGNPTRIGTGTFDLLGK</sequence>
<dbReference type="EMBL" id="UZAE01012073">
    <property type="protein sequence ID" value="VDO03398.1"/>
    <property type="molecule type" value="Genomic_DNA"/>
</dbReference>
<keyword evidence="6" id="KW-0479">Metal-binding</keyword>
<keyword evidence="3 11" id="KW-0240">DNA-directed RNA polymerase</keyword>
<dbReference type="GO" id="GO:0046872">
    <property type="term" value="F:metal ion binding"/>
    <property type="evidence" value="ECO:0007669"/>
    <property type="project" value="UniProtKB-KW"/>
</dbReference>
<dbReference type="InterPro" id="IPR015700">
    <property type="entry name" value="RPC1"/>
</dbReference>
<accession>A0A0R3TK71</accession>
<evidence type="ECO:0000256" key="11">
    <source>
        <dbReference type="RuleBase" id="RU004279"/>
    </source>
</evidence>